<dbReference type="InterPro" id="IPR001245">
    <property type="entry name" value="Ser-Thr/Tyr_kinase_cat_dom"/>
</dbReference>
<evidence type="ECO:0000256" key="10">
    <source>
        <dbReference type="SAM" id="MobiDB-lite"/>
    </source>
</evidence>
<organism evidence="14 15">
    <name type="scientific">Owenia fusiformis</name>
    <name type="common">Polychaete worm</name>
    <dbReference type="NCBI Taxonomy" id="6347"/>
    <lineage>
        <taxon>Eukaryota</taxon>
        <taxon>Metazoa</taxon>
        <taxon>Spiralia</taxon>
        <taxon>Lophotrochozoa</taxon>
        <taxon>Annelida</taxon>
        <taxon>Polychaeta</taxon>
        <taxon>Sedentaria</taxon>
        <taxon>Canalipalpata</taxon>
        <taxon>Sabellida</taxon>
        <taxon>Oweniida</taxon>
        <taxon>Oweniidae</taxon>
        <taxon>Owenia</taxon>
    </lineage>
</organism>
<name>A0A8S4NHA6_OWEFU</name>
<feature type="chain" id="PRO_5035909320" description="WIF domain-containing protein" evidence="12">
    <location>
        <begin position="23"/>
        <end position="379"/>
    </location>
</feature>
<dbReference type="Pfam" id="PF02019">
    <property type="entry name" value="WIF"/>
    <property type="match status" value="1"/>
</dbReference>
<dbReference type="GO" id="GO:0004672">
    <property type="term" value="F:protein kinase activity"/>
    <property type="evidence" value="ECO:0007669"/>
    <property type="project" value="InterPro"/>
</dbReference>
<dbReference type="AlphaFoldDB" id="A0A8S4NHA6"/>
<keyword evidence="8" id="KW-0675">Receptor</keyword>
<evidence type="ECO:0000259" key="13">
    <source>
        <dbReference type="PROSITE" id="PS50814"/>
    </source>
</evidence>
<keyword evidence="6 11" id="KW-1133">Transmembrane helix</keyword>
<evidence type="ECO:0000256" key="4">
    <source>
        <dbReference type="ARBA" id="ARBA00022741"/>
    </source>
</evidence>
<dbReference type="PANTHER" id="PTHR24416">
    <property type="entry name" value="TYROSINE-PROTEIN KINASE RECEPTOR"/>
    <property type="match status" value="1"/>
</dbReference>
<dbReference type="Gene3D" id="2.60.40.2170">
    <property type="entry name" value="Wnt, WIF domain"/>
    <property type="match status" value="1"/>
</dbReference>
<dbReference type="SMART" id="SM00469">
    <property type="entry name" value="WIF"/>
    <property type="match status" value="1"/>
</dbReference>
<gene>
    <name evidence="14" type="ORF">OFUS_LOCUS7539</name>
</gene>
<evidence type="ECO:0000256" key="6">
    <source>
        <dbReference type="ARBA" id="ARBA00022989"/>
    </source>
</evidence>
<dbReference type="GO" id="GO:0007409">
    <property type="term" value="P:axonogenesis"/>
    <property type="evidence" value="ECO:0007669"/>
    <property type="project" value="TreeGrafter"/>
</dbReference>
<feature type="domain" description="WIF" evidence="13">
    <location>
        <begin position="26"/>
        <end position="159"/>
    </location>
</feature>
<evidence type="ECO:0000313" key="15">
    <source>
        <dbReference type="Proteomes" id="UP000749559"/>
    </source>
</evidence>
<dbReference type="InterPro" id="IPR011009">
    <property type="entry name" value="Kinase-like_dom_sf"/>
</dbReference>
<keyword evidence="3 12" id="KW-0732">Signal</keyword>
<feature type="region of interest" description="Disordered" evidence="10">
    <location>
        <begin position="236"/>
        <end position="291"/>
    </location>
</feature>
<evidence type="ECO:0000256" key="11">
    <source>
        <dbReference type="SAM" id="Phobius"/>
    </source>
</evidence>
<feature type="signal peptide" evidence="12">
    <location>
        <begin position="1"/>
        <end position="22"/>
    </location>
</feature>
<dbReference type="GO" id="GO:0007169">
    <property type="term" value="P:cell surface receptor protein tyrosine kinase signaling pathway"/>
    <property type="evidence" value="ECO:0007669"/>
    <property type="project" value="TreeGrafter"/>
</dbReference>
<keyword evidence="7 11" id="KW-0472">Membrane</keyword>
<evidence type="ECO:0000256" key="5">
    <source>
        <dbReference type="ARBA" id="ARBA00022840"/>
    </source>
</evidence>
<dbReference type="GO" id="GO:0043235">
    <property type="term" value="C:receptor complex"/>
    <property type="evidence" value="ECO:0007669"/>
    <property type="project" value="TreeGrafter"/>
</dbReference>
<evidence type="ECO:0000256" key="9">
    <source>
        <dbReference type="ARBA" id="ARBA00023180"/>
    </source>
</evidence>
<evidence type="ECO:0000256" key="7">
    <source>
        <dbReference type="ARBA" id="ARBA00023136"/>
    </source>
</evidence>
<dbReference type="OrthoDB" id="4062651at2759"/>
<reference evidence="14" key="1">
    <citation type="submission" date="2022-03" db="EMBL/GenBank/DDBJ databases">
        <authorList>
            <person name="Martin C."/>
        </authorList>
    </citation>
    <scope>NUCLEOTIDE SEQUENCE</scope>
</reference>
<dbReference type="EMBL" id="CAIIXF020000004">
    <property type="protein sequence ID" value="CAH1780904.1"/>
    <property type="molecule type" value="Genomic_DNA"/>
</dbReference>
<dbReference type="InterPro" id="IPR003306">
    <property type="entry name" value="WIF"/>
</dbReference>
<dbReference type="InterPro" id="IPR050122">
    <property type="entry name" value="RTK"/>
</dbReference>
<keyword evidence="9" id="KW-0325">Glycoprotein</keyword>
<sequence>MSSKPIILAIIISCCIWSIGHAHLNLYMSEKETRALLGIDGELFYVRNGIINKYALGFNVLIPSHMPSINFTWQSLKQSPSAMYYKMAFKVSNPKAMAPPVPSPLDKDGIVPNTPSNFHISLPCTGKVSAVVSVEIQLNISIFSASNLTSLNIKRRKVCVKDGESVYDFAAENANPVENVATTSTNIFYIAVGCACALILVIALIVAIYYICTSRRRPPRDRKRYEEYQPSQYDTASSQALSANTHNQPPLHNGSQQYMSQNGSLASIPGGRRPGYASSNSDYKPPPQDPRVTLSDITINRKCVTLGDCLLTGTFGKVYHAKVISESEEDGITQQDVYVKTVTEEARSDQVEVLLRECATMKGFNNPNINPIMAVCICI</sequence>
<evidence type="ECO:0000256" key="2">
    <source>
        <dbReference type="ARBA" id="ARBA00022692"/>
    </source>
</evidence>
<evidence type="ECO:0000256" key="8">
    <source>
        <dbReference type="ARBA" id="ARBA00023170"/>
    </source>
</evidence>
<dbReference type="GO" id="GO:0051897">
    <property type="term" value="P:positive regulation of phosphatidylinositol 3-kinase/protein kinase B signal transduction"/>
    <property type="evidence" value="ECO:0007669"/>
    <property type="project" value="TreeGrafter"/>
</dbReference>
<dbReference type="PANTHER" id="PTHR24416:SF349">
    <property type="entry name" value="TYROSINE-PROTEIN KINASE RYK"/>
    <property type="match status" value="1"/>
</dbReference>
<comment type="caution">
    <text evidence="14">The sequence shown here is derived from an EMBL/GenBank/DDBJ whole genome shotgun (WGS) entry which is preliminary data.</text>
</comment>
<keyword evidence="4" id="KW-0547">Nucleotide-binding</keyword>
<dbReference type="GO" id="GO:0005886">
    <property type="term" value="C:plasma membrane"/>
    <property type="evidence" value="ECO:0007669"/>
    <property type="project" value="TreeGrafter"/>
</dbReference>
<keyword evidence="5" id="KW-0067">ATP-binding</keyword>
<evidence type="ECO:0000256" key="1">
    <source>
        <dbReference type="ARBA" id="ARBA00004167"/>
    </source>
</evidence>
<dbReference type="Gene3D" id="3.30.200.20">
    <property type="entry name" value="Phosphorylase Kinase, domain 1"/>
    <property type="match status" value="1"/>
</dbReference>
<evidence type="ECO:0000313" key="14">
    <source>
        <dbReference type="EMBL" id="CAH1780904.1"/>
    </source>
</evidence>
<evidence type="ECO:0000256" key="3">
    <source>
        <dbReference type="ARBA" id="ARBA00022729"/>
    </source>
</evidence>
<feature type="transmembrane region" description="Helical" evidence="11">
    <location>
        <begin position="187"/>
        <end position="212"/>
    </location>
</feature>
<feature type="compositionally biased region" description="Polar residues" evidence="10">
    <location>
        <begin position="236"/>
        <end position="265"/>
    </location>
</feature>
<dbReference type="Pfam" id="PF07714">
    <property type="entry name" value="PK_Tyr_Ser-Thr"/>
    <property type="match status" value="1"/>
</dbReference>
<dbReference type="PROSITE" id="PS50814">
    <property type="entry name" value="WIF"/>
    <property type="match status" value="1"/>
</dbReference>
<dbReference type="GO" id="GO:0005524">
    <property type="term" value="F:ATP binding"/>
    <property type="evidence" value="ECO:0007669"/>
    <property type="project" value="UniProtKB-KW"/>
</dbReference>
<keyword evidence="15" id="KW-1185">Reference proteome</keyword>
<dbReference type="GO" id="GO:0010976">
    <property type="term" value="P:positive regulation of neuron projection development"/>
    <property type="evidence" value="ECO:0007669"/>
    <property type="project" value="TreeGrafter"/>
</dbReference>
<accession>A0A8S4NHA6</accession>
<proteinExistence type="predicted"/>
<keyword evidence="2 11" id="KW-0812">Transmembrane</keyword>
<protein>
    <recommendedName>
        <fullName evidence="13">WIF domain-containing protein</fullName>
    </recommendedName>
</protein>
<evidence type="ECO:0000256" key="12">
    <source>
        <dbReference type="SAM" id="SignalP"/>
    </source>
</evidence>
<dbReference type="InterPro" id="IPR038677">
    <property type="entry name" value="WIF_sf"/>
</dbReference>
<dbReference type="SUPFAM" id="SSF56112">
    <property type="entry name" value="Protein kinase-like (PK-like)"/>
    <property type="match status" value="1"/>
</dbReference>
<dbReference type="Proteomes" id="UP000749559">
    <property type="component" value="Unassembled WGS sequence"/>
</dbReference>
<comment type="subcellular location">
    <subcellularLocation>
        <location evidence="1">Membrane</location>
        <topology evidence="1">Single-pass membrane protein</topology>
    </subcellularLocation>
</comment>